<accession>A0ABR5DLD1</accession>
<dbReference type="Proteomes" id="UP000033497">
    <property type="component" value="Unassembled WGS sequence"/>
</dbReference>
<proteinExistence type="predicted"/>
<gene>
    <name evidence="1" type="ORF">MB09_03435</name>
</gene>
<protein>
    <submittedName>
        <fullName evidence="1">Uncharacterized protein</fullName>
    </submittedName>
</protein>
<reference evidence="1 2" key="1">
    <citation type="submission" date="2014-10" db="EMBL/GenBank/DDBJ databases">
        <title>Genome sequencing of Vitellibacter vladivostokensis KMM 3516.</title>
        <authorList>
            <person name="Thevarajoo S."/>
            <person name="Selvaratnam C."/>
            <person name="Goh K.M."/>
            <person name="Chong C.S."/>
        </authorList>
    </citation>
    <scope>NUCLEOTIDE SEQUENCE [LARGE SCALE GENOMIC DNA]</scope>
    <source>
        <strain evidence="1 2">KMM 3516</strain>
    </source>
</reference>
<evidence type="ECO:0000313" key="2">
    <source>
        <dbReference type="Proteomes" id="UP000033497"/>
    </source>
</evidence>
<keyword evidence="2" id="KW-1185">Reference proteome</keyword>
<dbReference type="EMBL" id="JSVU01000002">
    <property type="protein sequence ID" value="KJJ39591.1"/>
    <property type="molecule type" value="Genomic_DNA"/>
</dbReference>
<organism evidence="1 2">
    <name type="scientific">Aequorivita vladivostokensis</name>
    <dbReference type="NCBI Taxonomy" id="171194"/>
    <lineage>
        <taxon>Bacteria</taxon>
        <taxon>Pseudomonadati</taxon>
        <taxon>Bacteroidota</taxon>
        <taxon>Flavobacteriia</taxon>
        <taxon>Flavobacteriales</taxon>
        <taxon>Flavobacteriaceae</taxon>
        <taxon>Aequorivita</taxon>
    </lineage>
</organism>
<comment type="caution">
    <text evidence="1">The sequence shown here is derived from an EMBL/GenBank/DDBJ whole genome shotgun (WGS) entry which is preliminary data.</text>
</comment>
<sequence>MNNQTLTALATILLVIVGLAQVFVLISQKRQTRIALISEYRKLWNKYRNYYGNIVFIGRNTDEYYQVVNENELKKLKEELKAFSLSTPTIWARESIQKVCGLLSEISTRVLQGHLKVSETYPIFGTEFLRQSRPLRQLLEPEYQHYFSGESENKNHKEIRKEIQEWLIYHDGLRRRCLILIDLLWAEAVRLEDLPPMEMASGADAKKISGKKNRKRIFREIFRLNGFPKILLAFKLSRFLKRAEYYSILNWKGIKKKELSIKNKNWTKRILRE</sequence>
<evidence type="ECO:0000313" key="1">
    <source>
        <dbReference type="EMBL" id="KJJ39591.1"/>
    </source>
</evidence>
<name>A0ABR5DLD1_9FLAO</name>